<proteinExistence type="predicted"/>
<gene>
    <name evidence="1" type="ORF">GCWU000342_00347</name>
</gene>
<dbReference type="STRING" id="626523.GCWU000342_00347"/>
<evidence type="ECO:0000313" key="1">
    <source>
        <dbReference type="EMBL" id="EEP28997.1"/>
    </source>
</evidence>
<keyword evidence="2" id="KW-1185">Reference proteome</keyword>
<sequence>MAIRIKDRLKALAIDDHKTLDIIRAFSDRGDRETFLAMLDQFAGIDMISPSTVDDEGNAHPVFLQDEQKAFWLPLYTSVNSLPSGDGAPKSDALTKVPFLGACQLTMQAKIAGIIVNPFSEKIVLQKILIEKILSVSRGESSYDEEDMNFRTDKGEPIQEGKVTRADEEQEEEEIVIEVTVTKPDGSTNQQAMTESQFNYFMRQQVDLGLLAKAFLEDPQDSIRHFTEGGVKAIDAFYESCYRLQGGERFYPYLLEDFDSMALTVGEDLDIVRIDMPQKYLIVPCAKSVFLTWDRKKKVGRYFSVEIGKTLSQSPLSEVTAVGDQGISFHHEVLLEHVEDSAELSAVVDILRPGQGED</sequence>
<comment type="caution">
    <text evidence="1">The sequence shown here is derived from an EMBL/GenBank/DDBJ whole genome shotgun (WGS) entry which is preliminary data.</text>
</comment>
<dbReference type="AlphaFoldDB" id="C4G8Q0"/>
<evidence type="ECO:0000313" key="2">
    <source>
        <dbReference type="Proteomes" id="UP000003494"/>
    </source>
</evidence>
<dbReference type="RefSeq" id="WP_006905385.1">
    <property type="nucleotide sequence ID" value="NZ_GG665866.1"/>
</dbReference>
<dbReference type="HOGENOM" id="CLU_072534_0_0_9"/>
<dbReference type="eggNOG" id="ENOG5032X6E">
    <property type="taxonomic scope" value="Bacteria"/>
</dbReference>
<dbReference type="EMBL" id="ACIP02000001">
    <property type="protein sequence ID" value="EEP28997.1"/>
    <property type="molecule type" value="Genomic_DNA"/>
</dbReference>
<dbReference type="Proteomes" id="UP000003494">
    <property type="component" value="Unassembled WGS sequence"/>
</dbReference>
<accession>C4G8Q0</accession>
<name>C4G8Q0_9FIRM</name>
<organism evidence="1 2">
    <name type="scientific">Shuttleworthella satelles DSM 14600</name>
    <dbReference type="NCBI Taxonomy" id="626523"/>
    <lineage>
        <taxon>Bacteria</taxon>
        <taxon>Bacillati</taxon>
        <taxon>Bacillota</taxon>
        <taxon>Clostridia</taxon>
        <taxon>Lachnospirales</taxon>
        <taxon>Lachnospiraceae</taxon>
        <taxon>Shuttleworthella</taxon>
    </lineage>
</organism>
<protein>
    <submittedName>
        <fullName evidence="1">Uncharacterized protein</fullName>
    </submittedName>
</protein>
<reference evidence="1" key="1">
    <citation type="submission" date="2009-04" db="EMBL/GenBank/DDBJ databases">
        <authorList>
            <person name="Weinstock G."/>
            <person name="Sodergren E."/>
            <person name="Clifton S."/>
            <person name="Fulton L."/>
            <person name="Fulton B."/>
            <person name="Courtney L."/>
            <person name="Fronick C."/>
            <person name="Harrison M."/>
            <person name="Strong C."/>
            <person name="Farmer C."/>
            <person name="Delahaunty K."/>
            <person name="Markovic C."/>
            <person name="Hall O."/>
            <person name="Minx P."/>
            <person name="Tomlinson C."/>
            <person name="Mitreva M."/>
            <person name="Nelson J."/>
            <person name="Hou S."/>
            <person name="Wollam A."/>
            <person name="Pepin K.H."/>
            <person name="Johnson M."/>
            <person name="Bhonagiri V."/>
            <person name="Nash W.E."/>
            <person name="Warren W."/>
            <person name="Chinwalla A."/>
            <person name="Mardis E.R."/>
            <person name="Wilson R.K."/>
        </authorList>
    </citation>
    <scope>NUCLEOTIDE SEQUENCE [LARGE SCALE GENOMIC DNA]</scope>
    <source>
        <strain evidence="1">DSM 14600</strain>
    </source>
</reference>